<proteinExistence type="predicted"/>
<evidence type="ECO:0000313" key="2">
    <source>
        <dbReference type="EMBL" id="MDO6422800.1"/>
    </source>
</evidence>
<sequence length="144" mass="16539">MTINIEEIYAFLAEVGAVKKSKFHPESDFVKELGIEGDDFSEIIECFAEKYGVDMRKYRWYFHHGEEGWNLGALFIKPPYAQVQRIAVTPSILLQAAMTKKWPLSYPEHKITEGRPDITLNNILFVSPVVIGILVWADYKFGII</sequence>
<dbReference type="Proteomes" id="UP001169760">
    <property type="component" value="Unassembled WGS sequence"/>
</dbReference>
<feature type="transmembrane region" description="Helical" evidence="1">
    <location>
        <begin position="118"/>
        <end position="137"/>
    </location>
</feature>
<dbReference type="RefSeq" id="WP_303492691.1">
    <property type="nucleotide sequence ID" value="NZ_JAUOPB010000006.1"/>
</dbReference>
<dbReference type="EMBL" id="JAUOPB010000006">
    <property type="protein sequence ID" value="MDO6422800.1"/>
    <property type="molecule type" value="Genomic_DNA"/>
</dbReference>
<protein>
    <submittedName>
        <fullName evidence="2">DUF1493 family protein</fullName>
    </submittedName>
</protein>
<evidence type="ECO:0000256" key="1">
    <source>
        <dbReference type="SAM" id="Phobius"/>
    </source>
</evidence>
<accession>A0AAW7X5J6</accession>
<gene>
    <name evidence="2" type="ORF">Q4521_09960</name>
</gene>
<dbReference type="AlphaFoldDB" id="A0AAW7X5J6"/>
<keyword evidence="1" id="KW-1133">Transmembrane helix</keyword>
<keyword evidence="1" id="KW-0472">Membrane</keyword>
<comment type="caution">
    <text evidence="2">The sequence shown here is derived from an EMBL/GenBank/DDBJ whole genome shotgun (WGS) entry which is preliminary data.</text>
</comment>
<keyword evidence="1" id="KW-0812">Transmembrane</keyword>
<reference evidence="2" key="1">
    <citation type="submission" date="2023-07" db="EMBL/GenBank/DDBJ databases">
        <title>Genome content predicts the carbon catabolic preferences of heterotrophic bacteria.</title>
        <authorList>
            <person name="Gralka M."/>
        </authorList>
    </citation>
    <scope>NUCLEOTIDE SEQUENCE</scope>
    <source>
        <strain evidence="2">I3M17_2</strain>
    </source>
</reference>
<organism evidence="2 3">
    <name type="scientific">Saccharophagus degradans</name>
    <dbReference type="NCBI Taxonomy" id="86304"/>
    <lineage>
        <taxon>Bacteria</taxon>
        <taxon>Pseudomonadati</taxon>
        <taxon>Pseudomonadota</taxon>
        <taxon>Gammaproteobacteria</taxon>
        <taxon>Cellvibrionales</taxon>
        <taxon>Cellvibrionaceae</taxon>
        <taxon>Saccharophagus</taxon>
    </lineage>
</organism>
<evidence type="ECO:0000313" key="3">
    <source>
        <dbReference type="Proteomes" id="UP001169760"/>
    </source>
</evidence>
<name>A0AAW7X5J6_9GAMM</name>